<evidence type="ECO:0000313" key="2">
    <source>
        <dbReference type="Proteomes" id="UP000435304"/>
    </source>
</evidence>
<keyword evidence="2" id="KW-1185">Reference proteome</keyword>
<accession>A0A6A9UQ48</accession>
<dbReference type="EMBL" id="WPCU01000003">
    <property type="protein sequence ID" value="MVA74801.1"/>
    <property type="molecule type" value="Genomic_DNA"/>
</dbReference>
<evidence type="ECO:0000313" key="1">
    <source>
        <dbReference type="EMBL" id="MVA74801.1"/>
    </source>
</evidence>
<dbReference type="Proteomes" id="UP000435304">
    <property type="component" value="Unassembled WGS sequence"/>
</dbReference>
<dbReference type="AlphaFoldDB" id="A0A6A9UQ48"/>
<proteinExistence type="predicted"/>
<comment type="caution">
    <text evidence="1">The sequence shown here is derived from an EMBL/GenBank/DDBJ whole genome shotgun (WGS) entry which is preliminary data.</text>
</comment>
<name>A0A6A9UQ48_9ACTN</name>
<reference evidence="1 2" key="1">
    <citation type="submission" date="2019-12" db="EMBL/GenBank/DDBJ databases">
        <title>Auraticoccus cholistani sp. nov., an actinomycete isolated from soil of Cholistan desert.</title>
        <authorList>
            <person name="Cheema M.T."/>
        </authorList>
    </citation>
    <scope>NUCLEOTIDE SEQUENCE [LARGE SCALE GENOMIC DNA]</scope>
    <source>
        <strain evidence="1 2">F435</strain>
    </source>
</reference>
<protein>
    <submittedName>
        <fullName evidence="1">Uncharacterized protein</fullName>
    </submittedName>
</protein>
<organism evidence="1 2">
    <name type="scientific">Auraticoccus cholistanensis</name>
    <dbReference type="NCBI Taxonomy" id="2656650"/>
    <lineage>
        <taxon>Bacteria</taxon>
        <taxon>Bacillati</taxon>
        <taxon>Actinomycetota</taxon>
        <taxon>Actinomycetes</taxon>
        <taxon>Propionibacteriales</taxon>
        <taxon>Propionibacteriaceae</taxon>
        <taxon>Auraticoccus</taxon>
    </lineage>
</organism>
<dbReference type="RefSeq" id="WP_156607443.1">
    <property type="nucleotide sequence ID" value="NZ_WPCU01000003.1"/>
</dbReference>
<sequence>MGRPLRCRLGLHRWQDRWNEEHQRYQVCRRCQAERDPVVISDVSNPDTSGGGL</sequence>
<gene>
    <name evidence="1" type="ORF">GC722_01945</name>
</gene>